<reference evidence="5 6" key="1">
    <citation type="journal article" date="2012" name="Nat. Genet.">
        <title>The yak genome and adaptation to life at high altitude.</title>
        <authorList>
            <person name="Qiu Q."/>
            <person name="Zhang G."/>
            <person name="Ma T."/>
            <person name="Qian W."/>
            <person name="Wang J."/>
            <person name="Ye Z."/>
            <person name="Cao C."/>
            <person name="Hu Q."/>
            <person name="Kim J."/>
            <person name="Larkin D.M."/>
            <person name="Auvil L."/>
            <person name="Capitanu B."/>
            <person name="Ma J."/>
            <person name="Lewin H.A."/>
            <person name="Qian X."/>
            <person name="Lang Y."/>
            <person name="Zhou R."/>
            <person name="Wang L."/>
            <person name="Wang K."/>
            <person name="Xia J."/>
            <person name="Liao S."/>
            <person name="Pan S."/>
            <person name="Lu X."/>
            <person name="Hou H."/>
            <person name="Wang Y."/>
            <person name="Zang X."/>
            <person name="Yin Y."/>
            <person name="Ma H."/>
            <person name="Zhang J."/>
            <person name="Wang Z."/>
            <person name="Zhang Y."/>
            <person name="Zhang D."/>
            <person name="Yonezawa T."/>
            <person name="Hasegawa M."/>
            <person name="Zhong Y."/>
            <person name="Liu W."/>
            <person name="Zhang Y."/>
            <person name="Huang Z."/>
            <person name="Zhang S."/>
            <person name="Long R."/>
            <person name="Yang H."/>
            <person name="Wang J."/>
            <person name="Lenstra J.A."/>
            <person name="Cooper D.N."/>
            <person name="Wu Y."/>
            <person name="Wang J."/>
            <person name="Shi P."/>
            <person name="Wang J."/>
            <person name="Liu J."/>
        </authorList>
    </citation>
    <scope>NUCLEOTIDE SEQUENCE [LARGE SCALE GENOMIC DNA]</scope>
    <source>
        <strain evidence="6">yakQH1</strain>
    </source>
</reference>
<evidence type="ECO:0000256" key="3">
    <source>
        <dbReference type="ARBA" id="ARBA00022532"/>
    </source>
</evidence>
<keyword evidence="3" id="KW-0816">Tricarboxylic acid cycle</keyword>
<evidence type="ECO:0000259" key="4">
    <source>
        <dbReference type="SMART" id="SM01329"/>
    </source>
</evidence>
<evidence type="ECO:0000313" key="6">
    <source>
        <dbReference type="Proteomes" id="UP000011080"/>
    </source>
</evidence>
<dbReference type="SUPFAM" id="SSF53659">
    <property type="entry name" value="Isocitrate/Isopropylmalate dehydrogenase-like"/>
    <property type="match status" value="1"/>
</dbReference>
<feature type="domain" description="Isopropylmalate dehydrogenase-like" evidence="4">
    <location>
        <begin position="3"/>
        <end position="239"/>
    </location>
</feature>
<gene>
    <name evidence="5" type="ORF">M91_10422</name>
</gene>
<dbReference type="Pfam" id="PF00180">
    <property type="entry name" value="Iso_dh"/>
    <property type="match status" value="1"/>
</dbReference>
<evidence type="ECO:0000256" key="1">
    <source>
        <dbReference type="ARBA" id="ARBA00007769"/>
    </source>
</evidence>
<name>L8I928_9CETA</name>
<accession>L8I928</accession>
<evidence type="ECO:0000313" key="5">
    <source>
        <dbReference type="EMBL" id="ELR51707.1"/>
    </source>
</evidence>
<feature type="non-terminal residue" evidence="5">
    <location>
        <position position="250"/>
    </location>
</feature>
<feature type="non-terminal residue" evidence="5">
    <location>
        <position position="1"/>
    </location>
</feature>
<comment type="similarity">
    <text evidence="1">Belongs to the isocitrate and isopropylmalate dehydrogenases family.</text>
</comment>
<comment type="subunit">
    <text evidence="2">Heterooligomer of subunits alpha (IDH3A), beta (IDH3B), and gamma (IDH3G) in the apparent ratio of 2:1:1. The heterodimer containing one IDH3A and one IDH3B subunit and the heterodimer containing one IDH3A and one IDH3G subunit assemble into a heterotetramer (which contains two subunits of IDH3A, one of IDH3B and one of IDH3G) and further into the heterooctamer.</text>
</comment>
<proteinExistence type="inferred from homology"/>
<dbReference type="EMBL" id="JH881907">
    <property type="protein sequence ID" value="ELR51707.1"/>
    <property type="molecule type" value="Genomic_DNA"/>
</dbReference>
<dbReference type="AlphaFoldDB" id="L8I928"/>
<dbReference type="GO" id="GO:0006102">
    <property type="term" value="P:isocitrate metabolic process"/>
    <property type="evidence" value="ECO:0007669"/>
    <property type="project" value="TreeGrafter"/>
</dbReference>
<dbReference type="SMART" id="SM01329">
    <property type="entry name" value="Iso_dh"/>
    <property type="match status" value="1"/>
</dbReference>
<dbReference type="PANTHER" id="PTHR11835">
    <property type="entry name" value="DECARBOXYLATING DEHYDROGENASES-ISOCITRATE, ISOPROPYLMALATE, TARTRATE"/>
    <property type="match status" value="1"/>
</dbReference>
<dbReference type="PANTHER" id="PTHR11835:SF54">
    <property type="entry name" value="ISOCITRATE DEHYDROGENASE [NAD] GAMMA 2, MITOCHONDRIAL-RELATED"/>
    <property type="match status" value="1"/>
</dbReference>
<dbReference type="InterPro" id="IPR024084">
    <property type="entry name" value="IsoPropMal-DH-like_dom"/>
</dbReference>
<evidence type="ECO:0000256" key="2">
    <source>
        <dbReference type="ARBA" id="ARBA00011525"/>
    </source>
</evidence>
<sequence length="250" mass="27309">DPCANVVQFESQPRVETRHKNIDILVVRDNTEGEYSNLEDESMNRVVESLRTVTKAKCLRLAEYAFQLAHRMGCKKVTATYKANIMRLGDCLFIQCCREVASHYPQLFFEGMIVGNTPMQLVSGPQQFDVMVMSSLYGNIVNNVCTGLVGGAGLVPAASYGHIYAVSETAARQSGKTIAGNVANSTATLLAHCIRLDYLKLHFYATSIRTAILASMENKDIQTPDIGGQGTTLDAIQNIIGSCQCCQLNS</sequence>
<organism evidence="5 6">
    <name type="scientific">Bos mutus</name>
    <name type="common">wild yak</name>
    <dbReference type="NCBI Taxonomy" id="72004"/>
    <lineage>
        <taxon>Eukaryota</taxon>
        <taxon>Metazoa</taxon>
        <taxon>Chordata</taxon>
        <taxon>Craniata</taxon>
        <taxon>Vertebrata</taxon>
        <taxon>Euteleostomi</taxon>
        <taxon>Mammalia</taxon>
        <taxon>Eutheria</taxon>
        <taxon>Laurasiatheria</taxon>
        <taxon>Artiodactyla</taxon>
        <taxon>Ruminantia</taxon>
        <taxon>Pecora</taxon>
        <taxon>Bovidae</taxon>
        <taxon>Bovinae</taxon>
        <taxon>Bos</taxon>
    </lineage>
</organism>
<dbReference type="Proteomes" id="UP000011080">
    <property type="component" value="Unassembled WGS sequence"/>
</dbReference>
<dbReference type="GO" id="GO:0005739">
    <property type="term" value="C:mitochondrion"/>
    <property type="evidence" value="ECO:0007669"/>
    <property type="project" value="TreeGrafter"/>
</dbReference>
<protein>
    <submittedName>
        <fullName evidence="5">Isocitrate dehydrogenase [NAD] subunit gamma 1, mitochondrial</fullName>
    </submittedName>
</protein>
<dbReference type="Gene3D" id="3.40.718.10">
    <property type="entry name" value="Isopropylmalate Dehydrogenase"/>
    <property type="match status" value="1"/>
</dbReference>
<dbReference type="GO" id="GO:0006099">
    <property type="term" value="P:tricarboxylic acid cycle"/>
    <property type="evidence" value="ECO:0007669"/>
    <property type="project" value="UniProtKB-KW"/>
</dbReference>